<dbReference type="InterPro" id="IPR039425">
    <property type="entry name" value="RNA_pol_sigma-70-like"/>
</dbReference>
<comment type="caution">
    <text evidence="8">The sequence shown here is derived from an EMBL/GenBank/DDBJ whole genome shotgun (WGS) entry which is preliminary data.</text>
</comment>
<dbReference type="SUPFAM" id="SSF88946">
    <property type="entry name" value="Sigma2 domain of RNA polymerase sigma factors"/>
    <property type="match status" value="1"/>
</dbReference>
<evidence type="ECO:0000256" key="4">
    <source>
        <dbReference type="ARBA" id="ARBA00023125"/>
    </source>
</evidence>
<dbReference type="InterPro" id="IPR036388">
    <property type="entry name" value="WH-like_DNA-bd_sf"/>
</dbReference>
<proteinExistence type="inferred from homology"/>
<dbReference type="RefSeq" id="WP_346749845.1">
    <property type="nucleotide sequence ID" value="NZ_JAUJEA010000001.1"/>
</dbReference>
<dbReference type="InterPro" id="IPR013324">
    <property type="entry name" value="RNA_pol_sigma_r3/r4-like"/>
</dbReference>
<dbReference type="Gene3D" id="1.10.10.10">
    <property type="entry name" value="Winged helix-like DNA-binding domain superfamily/Winged helix DNA-binding domain"/>
    <property type="match status" value="1"/>
</dbReference>
<evidence type="ECO:0000256" key="5">
    <source>
        <dbReference type="ARBA" id="ARBA00023163"/>
    </source>
</evidence>
<evidence type="ECO:0000256" key="3">
    <source>
        <dbReference type="ARBA" id="ARBA00023082"/>
    </source>
</evidence>
<dbReference type="NCBIfam" id="TIGR02937">
    <property type="entry name" value="sigma70-ECF"/>
    <property type="match status" value="1"/>
</dbReference>
<keyword evidence="2" id="KW-0805">Transcription regulation</keyword>
<feature type="domain" description="RNA polymerase sigma-70 region 2" evidence="6">
    <location>
        <begin position="19"/>
        <end position="87"/>
    </location>
</feature>
<feature type="domain" description="RNA polymerase sigma factor 70 region 4 type 2" evidence="7">
    <location>
        <begin position="138"/>
        <end position="182"/>
    </location>
</feature>
<keyword evidence="9" id="KW-1185">Reference proteome</keyword>
<dbReference type="Gene3D" id="1.10.1740.10">
    <property type="match status" value="1"/>
</dbReference>
<dbReference type="InterPro" id="IPR013325">
    <property type="entry name" value="RNA_pol_sigma_r2"/>
</dbReference>
<organism evidence="8 9">
    <name type="scientific">Splendidivirga corallicola</name>
    <dbReference type="NCBI Taxonomy" id="3051826"/>
    <lineage>
        <taxon>Bacteria</taxon>
        <taxon>Pseudomonadati</taxon>
        <taxon>Bacteroidota</taxon>
        <taxon>Cytophagia</taxon>
        <taxon>Cytophagales</taxon>
        <taxon>Splendidivirgaceae</taxon>
        <taxon>Splendidivirga</taxon>
    </lineage>
</organism>
<comment type="similarity">
    <text evidence="1">Belongs to the sigma-70 factor family. ECF subfamily.</text>
</comment>
<keyword evidence="3" id="KW-0731">Sigma factor</keyword>
<dbReference type="EMBL" id="JAUJEA010000001">
    <property type="protein sequence ID" value="MDN5199813.1"/>
    <property type="molecule type" value="Genomic_DNA"/>
</dbReference>
<evidence type="ECO:0000313" key="8">
    <source>
        <dbReference type="EMBL" id="MDN5199813.1"/>
    </source>
</evidence>
<gene>
    <name evidence="8" type="ORF">QQ008_00525</name>
</gene>
<accession>A0ABT8KHA0</accession>
<dbReference type="InterPro" id="IPR014284">
    <property type="entry name" value="RNA_pol_sigma-70_dom"/>
</dbReference>
<evidence type="ECO:0000256" key="1">
    <source>
        <dbReference type="ARBA" id="ARBA00010641"/>
    </source>
</evidence>
<evidence type="ECO:0000259" key="7">
    <source>
        <dbReference type="Pfam" id="PF08281"/>
    </source>
</evidence>
<dbReference type="Pfam" id="PF08281">
    <property type="entry name" value="Sigma70_r4_2"/>
    <property type="match status" value="1"/>
</dbReference>
<dbReference type="PANTHER" id="PTHR43133:SF8">
    <property type="entry name" value="RNA POLYMERASE SIGMA FACTOR HI_1459-RELATED"/>
    <property type="match status" value="1"/>
</dbReference>
<keyword evidence="5" id="KW-0804">Transcription</keyword>
<dbReference type="Proteomes" id="UP001172082">
    <property type="component" value="Unassembled WGS sequence"/>
</dbReference>
<evidence type="ECO:0000256" key="2">
    <source>
        <dbReference type="ARBA" id="ARBA00023015"/>
    </source>
</evidence>
<evidence type="ECO:0000313" key="9">
    <source>
        <dbReference type="Proteomes" id="UP001172082"/>
    </source>
</evidence>
<protein>
    <submittedName>
        <fullName evidence="8">RNA polymerase sigma factor</fullName>
    </submittedName>
</protein>
<dbReference type="Pfam" id="PF04542">
    <property type="entry name" value="Sigma70_r2"/>
    <property type="match status" value="1"/>
</dbReference>
<dbReference type="InterPro" id="IPR007627">
    <property type="entry name" value="RNA_pol_sigma70_r2"/>
</dbReference>
<evidence type="ECO:0000259" key="6">
    <source>
        <dbReference type="Pfam" id="PF04542"/>
    </source>
</evidence>
<reference evidence="8" key="1">
    <citation type="submission" date="2023-06" db="EMBL/GenBank/DDBJ databases">
        <title>Genomic of Parafulvivirga corallium.</title>
        <authorList>
            <person name="Wang G."/>
        </authorList>
    </citation>
    <scope>NUCLEOTIDE SEQUENCE</scope>
    <source>
        <strain evidence="8">BMA10</strain>
    </source>
</reference>
<name>A0ABT8KHA0_9BACT</name>
<dbReference type="PANTHER" id="PTHR43133">
    <property type="entry name" value="RNA POLYMERASE ECF-TYPE SIGMA FACTO"/>
    <property type="match status" value="1"/>
</dbReference>
<dbReference type="InterPro" id="IPR013249">
    <property type="entry name" value="RNA_pol_sigma70_r4_t2"/>
</dbReference>
<keyword evidence="4" id="KW-0238">DNA-binding</keyword>
<sequence>MDDLIEKSKKGDMVAFQTLYEAFRPKLESFTYRLTADREETQDILQEVFIKAHKHIASFKGKSVNIKSWFFSITANHTKNILTRKKRWHVDAQDVCRDSLVSSPKDQSALVNQIQSSPYKQFEMIEHLDFCFTCLGKTLSMEQQLVLILKDVHQFKVDEIVEITGYSTGSVKHHLHKARTKLSKIYQHRCSLVNKKGVCYQCDELNEIFTGEKHDCAKTYQSLTKNETNPTENGALKSRTKLLQALHPLRGVGTDLHHHLMEHLKKVNKYD</sequence>
<dbReference type="SUPFAM" id="SSF88659">
    <property type="entry name" value="Sigma3 and sigma4 domains of RNA polymerase sigma factors"/>
    <property type="match status" value="1"/>
</dbReference>